<dbReference type="EMBL" id="PJNW01000005">
    <property type="protein sequence ID" value="PKR89694.1"/>
    <property type="molecule type" value="Genomic_DNA"/>
</dbReference>
<dbReference type="CDD" id="cd20009">
    <property type="entry name" value="PBP1_RafR-like"/>
    <property type="match status" value="1"/>
</dbReference>
<dbReference type="PANTHER" id="PTHR30146:SF109">
    <property type="entry name" value="HTH-TYPE TRANSCRIPTIONAL REGULATOR GALS"/>
    <property type="match status" value="1"/>
</dbReference>
<dbReference type="InterPro" id="IPR046335">
    <property type="entry name" value="LacI/GalR-like_sensor"/>
</dbReference>
<organism evidence="6 7">
    <name type="scientific">Pleomorphomonas diazotrophica</name>
    <dbReference type="NCBI Taxonomy" id="1166257"/>
    <lineage>
        <taxon>Bacteria</taxon>
        <taxon>Pseudomonadati</taxon>
        <taxon>Pseudomonadota</taxon>
        <taxon>Alphaproteobacteria</taxon>
        <taxon>Hyphomicrobiales</taxon>
        <taxon>Pleomorphomonadaceae</taxon>
        <taxon>Pleomorphomonas</taxon>
    </lineage>
</organism>
<dbReference type="Pfam" id="PF13377">
    <property type="entry name" value="Peripla_BP_3"/>
    <property type="match status" value="1"/>
</dbReference>
<name>A0A2N3LYZ3_9HYPH</name>
<evidence type="ECO:0000256" key="3">
    <source>
        <dbReference type="ARBA" id="ARBA00023163"/>
    </source>
</evidence>
<evidence type="ECO:0000313" key="7">
    <source>
        <dbReference type="Proteomes" id="UP000233491"/>
    </source>
</evidence>
<sequence length="368" mass="40010">MTHDETRPDSAADQPPSSGRPTLKTIARLAGLGVTTVSRALHDAPDIGEETKARVRRLADSLGYQPNRAGVRLRTGRSHVIALVLATESEELGINSQLIYGISEALSASTYQLVVMMHDPLADPLGPIRNIVEAGAADGILFARIEPDDARVRFLTERGVPFATHGRTDMGIVHPYFDFDNEAYAESAVQRLASLGRRRLALVGPPPHLAYARHMASGFCRGVTAMKLESLSVGPIDTDSPHEHIQAEIYRLMQRRDRPDGFISGSAVAALSVTAGAEAAGLVLGRDFDVVVKESSDLFRKFRPAIETAREDFRAAGRWLAKAIVGRIEGTADASIHFLDVPRIAVSEQMPEQIPERMEGRRVGDGLR</sequence>
<dbReference type="Proteomes" id="UP000233491">
    <property type="component" value="Unassembled WGS sequence"/>
</dbReference>
<dbReference type="InterPro" id="IPR028082">
    <property type="entry name" value="Peripla_BP_I"/>
</dbReference>
<dbReference type="SUPFAM" id="SSF53822">
    <property type="entry name" value="Periplasmic binding protein-like I"/>
    <property type="match status" value="1"/>
</dbReference>
<dbReference type="AlphaFoldDB" id="A0A2N3LYZ3"/>
<dbReference type="InterPro" id="IPR010982">
    <property type="entry name" value="Lambda_DNA-bd_dom_sf"/>
</dbReference>
<dbReference type="GO" id="GO:0003700">
    <property type="term" value="F:DNA-binding transcription factor activity"/>
    <property type="evidence" value="ECO:0007669"/>
    <property type="project" value="TreeGrafter"/>
</dbReference>
<protein>
    <submittedName>
        <fullName evidence="6">LacI family transcriptional regulator</fullName>
    </submittedName>
</protein>
<dbReference type="Pfam" id="PF00356">
    <property type="entry name" value="LacI"/>
    <property type="match status" value="1"/>
</dbReference>
<keyword evidence="7" id="KW-1185">Reference proteome</keyword>
<dbReference type="CDD" id="cd01392">
    <property type="entry name" value="HTH_LacI"/>
    <property type="match status" value="1"/>
</dbReference>
<feature type="region of interest" description="Disordered" evidence="4">
    <location>
        <begin position="1"/>
        <end position="22"/>
    </location>
</feature>
<dbReference type="PROSITE" id="PS50932">
    <property type="entry name" value="HTH_LACI_2"/>
    <property type="match status" value="1"/>
</dbReference>
<keyword evidence="2" id="KW-0238">DNA-binding</keyword>
<dbReference type="Gene3D" id="1.10.260.40">
    <property type="entry name" value="lambda repressor-like DNA-binding domains"/>
    <property type="match status" value="1"/>
</dbReference>
<dbReference type="PANTHER" id="PTHR30146">
    <property type="entry name" value="LACI-RELATED TRANSCRIPTIONAL REPRESSOR"/>
    <property type="match status" value="1"/>
</dbReference>
<comment type="caution">
    <text evidence="6">The sequence shown here is derived from an EMBL/GenBank/DDBJ whole genome shotgun (WGS) entry which is preliminary data.</text>
</comment>
<dbReference type="GO" id="GO:0000976">
    <property type="term" value="F:transcription cis-regulatory region binding"/>
    <property type="evidence" value="ECO:0007669"/>
    <property type="project" value="TreeGrafter"/>
</dbReference>
<dbReference type="SUPFAM" id="SSF47413">
    <property type="entry name" value="lambda repressor-like DNA-binding domains"/>
    <property type="match status" value="1"/>
</dbReference>
<evidence type="ECO:0000256" key="1">
    <source>
        <dbReference type="ARBA" id="ARBA00023015"/>
    </source>
</evidence>
<evidence type="ECO:0000256" key="4">
    <source>
        <dbReference type="SAM" id="MobiDB-lite"/>
    </source>
</evidence>
<reference evidence="6 7" key="1">
    <citation type="submission" date="2017-12" db="EMBL/GenBank/DDBJ databases">
        <title>Anaerobic carbon monoxide metabolism by Pleomorphomonas carboxyditropha sp. nov., a new mesophilic hydrogenogenic carboxidotroph.</title>
        <authorList>
            <person name="Esquivel-Elizondo S."/>
            <person name="Krajmalnik-Brown R."/>
        </authorList>
    </citation>
    <scope>NUCLEOTIDE SEQUENCE [LARGE SCALE GENOMIC DNA]</scope>
    <source>
        <strain evidence="6 7">R5-392</strain>
    </source>
</reference>
<keyword evidence="3" id="KW-0804">Transcription</keyword>
<feature type="compositionally biased region" description="Basic and acidic residues" evidence="4">
    <location>
        <begin position="1"/>
        <end position="10"/>
    </location>
</feature>
<dbReference type="SMART" id="SM00354">
    <property type="entry name" value="HTH_LACI"/>
    <property type="match status" value="1"/>
</dbReference>
<evidence type="ECO:0000259" key="5">
    <source>
        <dbReference type="PROSITE" id="PS50932"/>
    </source>
</evidence>
<dbReference type="RefSeq" id="WP_101289002.1">
    <property type="nucleotide sequence ID" value="NZ_FOUQ01000012.1"/>
</dbReference>
<proteinExistence type="predicted"/>
<evidence type="ECO:0000313" key="6">
    <source>
        <dbReference type="EMBL" id="PKR89694.1"/>
    </source>
</evidence>
<dbReference type="InterPro" id="IPR000843">
    <property type="entry name" value="HTH_LacI"/>
</dbReference>
<dbReference type="OrthoDB" id="7325754at2"/>
<dbReference type="Gene3D" id="3.40.50.2300">
    <property type="match status" value="2"/>
</dbReference>
<gene>
    <name evidence="6" type="ORF">CXZ10_09370</name>
</gene>
<evidence type="ECO:0000256" key="2">
    <source>
        <dbReference type="ARBA" id="ARBA00023125"/>
    </source>
</evidence>
<accession>A0A2N3LYZ3</accession>
<keyword evidence="1" id="KW-0805">Transcription regulation</keyword>
<feature type="domain" description="HTH lacI-type" evidence="5">
    <location>
        <begin position="21"/>
        <end position="75"/>
    </location>
</feature>